<evidence type="ECO:0000256" key="11">
    <source>
        <dbReference type="ARBA" id="ARBA00023027"/>
    </source>
</evidence>
<keyword evidence="12 17" id="KW-0496">Mitochondrion</keyword>
<keyword evidence="9" id="KW-0249">Electron transport</keyword>
<feature type="transmembrane region" description="Helical" evidence="16">
    <location>
        <begin position="85"/>
        <end position="109"/>
    </location>
</feature>
<keyword evidence="13 16" id="KW-0472">Membrane</keyword>
<protein>
    <recommendedName>
        <fullName evidence="4">NADH-ubiquinone oxidoreductase chain 6</fullName>
        <ecNumber evidence="3">7.1.1.2</ecNumber>
    </recommendedName>
    <alternativeName>
        <fullName evidence="14">NADH dehydrogenase subunit 6</fullName>
    </alternativeName>
</protein>
<dbReference type="GO" id="GO:0008137">
    <property type="term" value="F:NADH dehydrogenase (ubiquinone) activity"/>
    <property type="evidence" value="ECO:0007669"/>
    <property type="project" value="UniProtKB-EC"/>
</dbReference>
<evidence type="ECO:0000256" key="8">
    <source>
        <dbReference type="ARBA" id="ARBA00022967"/>
    </source>
</evidence>
<accession>B6DE97</accession>
<evidence type="ECO:0000256" key="3">
    <source>
        <dbReference type="ARBA" id="ARBA00012944"/>
    </source>
</evidence>
<proteinExistence type="inferred from homology"/>
<evidence type="ECO:0000256" key="5">
    <source>
        <dbReference type="ARBA" id="ARBA00022448"/>
    </source>
</evidence>
<dbReference type="InterPro" id="IPR050269">
    <property type="entry name" value="ComplexI_Subunit6"/>
</dbReference>
<dbReference type="RefSeq" id="YP_002261336.1">
    <property type="nucleotide sequence ID" value="NC_011301.1"/>
</dbReference>
<comment type="similarity">
    <text evidence="2">Belongs to the complex I subunit 6 family.</text>
</comment>
<keyword evidence="6" id="KW-0679">Respiratory chain</keyword>
<evidence type="ECO:0000256" key="13">
    <source>
        <dbReference type="ARBA" id="ARBA00023136"/>
    </source>
</evidence>
<evidence type="ECO:0000256" key="1">
    <source>
        <dbReference type="ARBA" id="ARBA00004225"/>
    </source>
</evidence>
<comment type="catalytic activity">
    <reaction evidence="15">
        <text>a ubiquinone + NADH + 5 H(+)(in) = a ubiquinol + NAD(+) + 4 H(+)(out)</text>
        <dbReference type="Rhea" id="RHEA:29091"/>
        <dbReference type="Rhea" id="RHEA-COMP:9565"/>
        <dbReference type="Rhea" id="RHEA-COMP:9566"/>
        <dbReference type="ChEBI" id="CHEBI:15378"/>
        <dbReference type="ChEBI" id="CHEBI:16389"/>
        <dbReference type="ChEBI" id="CHEBI:17976"/>
        <dbReference type="ChEBI" id="CHEBI:57540"/>
        <dbReference type="ChEBI" id="CHEBI:57945"/>
        <dbReference type="EC" id="7.1.1.2"/>
    </reaction>
</comment>
<keyword evidence="7 16" id="KW-0812">Transmembrane</keyword>
<evidence type="ECO:0000256" key="7">
    <source>
        <dbReference type="ARBA" id="ARBA00022692"/>
    </source>
</evidence>
<keyword evidence="8" id="KW-1278">Translocase</keyword>
<dbReference type="GeneID" id="6947213"/>
<feature type="transmembrane region" description="Helical" evidence="16">
    <location>
        <begin position="129"/>
        <end position="148"/>
    </location>
</feature>
<keyword evidence="11" id="KW-0520">NAD</keyword>
<evidence type="ECO:0000256" key="4">
    <source>
        <dbReference type="ARBA" id="ARBA00021095"/>
    </source>
</evidence>
<keyword evidence="5" id="KW-0813">Transport</keyword>
<dbReference type="GO" id="GO:0031966">
    <property type="term" value="C:mitochondrial membrane"/>
    <property type="evidence" value="ECO:0007669"/>
    <property type="project" value="UniProtKB-SubCell"/>
</dbReference>
<dbReference type="PANTHER" id="PTHR11435">
    <property type="entry name" value="NADH UBIQUINONE OXIDOREDUCTASE SUBUNIT ND6"/>
    <property type="match status" value="1"/>
</dbReference>
<evidence type="ECO:0000256" key="16">
    <source>
        <dbReference type="SAM" id="Phobius"/>
    </source>
</evidence>
<dbReference type="EC" id="7.1.1.2" evidence="3"/>
<dbReference type="CTD" id="4541"/>
<comment type="subcellular location">
    <subcellularLocation>
        <location evidence="1">Mitochondrion membrane</location>
        <topology evidence="1">Multi-pass membrane protein</topology>
    </subcellularLocation>
</comment>
<sequence length="158" mass="18022">MNLLMMTIMFLLSVMMFSLVNTPLNMTIILLIKTLLTALFICMINSNSWFPLILFLIFLGGMMILFIYIATLAPNEMFSPNYKKLISTIITTSLIFIYIKPLFLMPINLINLNVSNQLINLYSSPSMKLTLVLMGFLLLTLIVVIKISNIMKGPLRFL</sequence>
<reference evidence="17" key="1">
    <citation type="journal article" date="2008" name="Mol. Phylogenet. Evol.">
        <title>A preliminary mitochondrial genome phylogeny of Orthoptera (Insecta) and approaches to maximizing phylogenetic signal found within mitochondrial genome data.</title>
        <authorList>
            <person name="Fenn J.D."/>
            <person name="Song H."/>
            <person name="Cameron S.L."/>
            <person name="Whiting M.F."/>
        </authorList>
    </citation>
    <scope>NUCLEOTIDE SEQUENCE</scope>
</reference>
<evidence type="ECO:0000256" key="15">
    <source>
        <dbReference type="ARBA" id="ARBA00049551"/>
    </source>
</evidence>
<evidence type="ECO:0000256" key="2">
    <source>
        <dbReference type="ARBA" id="ARBA00005698"/>
    </source>
</evidence>
<name>B6DE97_9ORTH</name>
<evidence type="ECO:0000256" key="6">
    <source>
        <dbReference type="ARBA" id="ARBA00022660"/>
    </source>
</evidence>
<dbReference type="AlphaFoldDB" id="B6DE97"/>
<evidence type="ECO:0000256" key="9">
    <source>
        <dbReference type="ARBA" id="ARBA00022982"/>
    </source>
</evidence>
<geneLocation type="mitochondrion" evidence="17"/>
<evidence type="ECO:0000256" key="10">
    <source>
        <dbReference type="ARBA" id="ARBA00022989"/>
    </source>
</evidence>
<dbReference type="PANTHER" id="PTHR11435:SF1">
    <property type="entry name" value="NADH-UBIQUINONE OXIDOREDUCTASE CHAIN 6"/>
    <property type="match status" value="1"/>
</dbReference>
<organism evidence="17">
    <name type="scientific">Myrmecophilus manni</name>
    <name type="common">Mann's ant cricket</name>
    <dbReference type="NCBI Taxonomy" id="270849"/>
    <lineage>
        <taxon>Eukaryota</taxon>
        <taxon>Metazoa</taxon>
        <taxon>Ecdysozoa</taxon>
        <taxon>Arthropoda</taxon>
        <taxon>Hexapoda</taxon>
        <taxon>Insecta</taxon>
        <taxon>Pterygota</taxon>
        <taxon>Neoptera</taxon>
        <taxon>Polyneoptera</taxon>
        <taxon>Orthoptera</taxon>
        <taxon>Ensifera</taxon>
        <taxon>Gryllidea</taxon>
        <taxon>Gryllotalpoidea</taxon>
        <taxon>Myrmecophilidae</taxon>
        <taxon>Myrmecophilinae</taxon>
        <taxon>Myrmecophilus</taxon>
    </lineage>
</organism>
<dbReference type="EMBL" id="EU938370">
    <property type="protein sequence ID" value="ACG59293.1"/>
    <property type="molecule type" value="Genomic_DNA"/>
</dbReference>
<evidence type="ECO:0000256" key="12">
    <source>
        <dbReference type="ARBA" id="ARBA00023128"/>
    </source>
</evidence>
<gene>
    <name evidence="17" type="primary">ND6</name>
</gene>
<evidence type="ECO:0000313" key="17">
    <source>
        <dbReference type="EMBL" id="ACG59293.1"/>
    </source>
</evidence>
<evidence type="ECO:0000256" key="14">
    <source>
        <dbReference type="ARBA" id="ARBA00031019"/>
    </source>
</evidence>
<keyword evidence="10 16" id="KW-1133">Transmembrane helix</keyword>
<feature type="transmembrane region" description="Helical" evidence="16">
    <location>
        <begin position="48"/>
        <end position="73"/>
    </location>
</feature>